<evidence type="ECO:0000313" key="2">
    <source>
        <dbReference type="Proteomes" id="UP000798662"/>
    </source>
</evidence>
<name>A0ACC3CI09_PYRYE</name>
<evidence type="ECO:0000313" key="1">
    <source>
        <dbReference type="EMBL" id="KAK1869738.1"/>
    </source>
</evidence>
<reference evidence="1" key="1">
    <citation type="submission" date="2019-11" db="EMBL/GenBank/DDBJ databases">
        <title>Nori genome reveals adaptations in red seaweeds to the harsh intertidal environment.</title>
        <authorList>
            <person name="Wang D."/>
            <person name="Mao Y."/>
        </authorList>
    </citation>
    <scope>NUCLEOTIDE SEQUENCE</scope>
    <source>
        <tissue evidence="1">Gametophyte</tissue>
    </source>
</reference>
<sequence length="174" mass="18221">MRCNADTVLVTPDVRLVPYRPEHVATYHGWMQDAELLRLTASERLDAAEEAANQASWAADASKGTFIILEGGRDGSYAAAAPPMVGDVNFYLLPAVLADNAPSLALFRRLGFGHERPVAAFGEVHLRLTVGVTEVGGTPPALPPTLSYPSGAGATRTGAHAVGGRAVWTVGEGS</sequence>
<keyword evidence="2" id="KW-1185">Reference proteome</keyword>
<organism evidence="1 2">
    <name type="scientific">Pyropia yezoensis</name>
    <name type="common">Susabi-nori</name>
    <name type="synonym">Porphyra yezoensis</name>
    <dbReference type="NCBI Taxonomy" id="2788"/>
    <lineage>
        <taxon>Eukaryota</taxon>
        <taxon>Rhodophyta</taxon>
        <taxon>Bangiophyceae</taxon>
        <taxon>Bangiales</taxon>
        <taxon>Bangiaceae</taxon>
        <taxon>Pyropia</taxon>
    </lineage>
</organism>
<comment type="caution">
    <text evidence="1">The sequence shown here is derived from an EMBL/GenBank/DDBJ whole genome shotgun (WGS) entry which is preliminary data.</text>
</comment>
<gene>
    <name evidence="1" type="ORF">I4F81_012204</name>
</gene>
<dbReference type="Proteomes" id="UP000798662">
    <property type="component" value="Chromosome 3"/>
</dbReference>
<proteinExistence type="predicted"/>
<protein>
    <submittedName>
        <fullName evidence="1">Uncharacterized protein</fullName>
    </submittedName>
</protein>
<dbReference type="EMBL" id="CM020620">
    <property type="protein sequence ID" value="KAK1869738.1"/>
    <property type="molecule type" value="Genomic_DNA"/>
</dbReference>
<accession>A0ACC3CI09</accession>